<evidence type="ECO:0000256" key="8">
    <source>
        <dbReference type="ARBA" id="ARBA00022989"/>
    </source>
</evidence>
<evidence type="ECO:0000256" key="3">
    <source>
        <dbReference type="ARBA" id="ARBA00022502"/>
    </source>
</evidence>
<accession>A0ABV5PHP0</accession>
<dbReference type="InterPro" id="IPR007315">
    <property type="entry name" value="PIG-V/Gpi18"/>
</dbReference>
<feature type="transmembrane region" description="Helical" evidence="11">
    <location>
        <begin position="313"/>
        <end position="331"/>
    </location>
</feature>
<keyword evidence="8 11" id="KW-1133">Transmembrane helix</keyword>
<protein>
    <recommendedName>
        <fullName evidence="14">Integral membrane protein</fullName>
    </recommendedName>
</protein>
<keyword evidence="13" id="KW-1185">Reference proteome</keyword>
<comment type="subcellular location">
    <subcellularLocation>
        <location evidence="1">Endoplasmic reticulum membrane</location>
        <topology evidence="1">Multi-pass membrane protein</topology>
    </subcellularLocation>
</comment>
<gene>
    <name evidence="12" type="ORF">ACFFTU_18970</name>
</gene>
<feature type="transmembrane region" description="Helical" evidence="11">
    <location>
        <begin position="405"/>
        <end position="421"/>
    </location>
</feature>
<keyword evidence="4" id="KW-0328">Glycosyltransferase</keyword>
<feature type="transmembrane region" description="Helical" evidence="11">
    <location>
        <begin position="377"/>
        <end position="398"/>
    </location>
</feature>
<name>A0ABV5PHP0_STRCM</name>
<dbReference type="PANTHER" id="PTHR12468">
    <property type="entry name" value="GPI MANNOSYLTRANSFERASE 2"/>
    <property type="match status" value="1"/>
</dbReference>
<evidence type="ECO:0000256" key="2">
    <source>
        <dbReference type="ARBA" id="ARBA00004687"/>
    </source>
</evidence>
<evidence type="ECO:0000256" key="5">
    <source>
        <dbReference type="ARBA" id="ARBA00022679"/>
    </source>
</evidence>
<dbReference type="RefSeq" id="WP_345228785.1">
    <property type="nucleotide sequence ID" value="NZ_BAAAXE010000015.1"/>
</dbReference>
<evidence type="ECO:0000313" key="13">
    <source>
        <dbReference type="Proteomes" id="UP001589718"/>
    </source>
</evidence>
<keyword evidence="6 11" id="KW-0812">Transmembrane</keyword>
<evidence type="ECO:0000256" key="4">
    <source>
        <dbReference type="ARBA" id="ARBA00022676"/>
    </source>
</evidence>
<feature type="transmembrane region" description="Helical" evidence="11">
    <location>
        <begin position="233"/>
        <end position="257"/>
    </location>
</feature>
<feature type="transmembrane region" description="Helical" evidence="11">
    <location>
        <begin position="269"/>
        <end position="301"/>
    </location>
</feature>
<proteinExistence type="predicted"/>
<feature type="region of interest" description="Disordered" evidence="10">
    <location>
        <begin position="182"/>
        <end position="224"/>
    </location>
</feature>
<evidence type="ECO:0000256" key="10">
    <source>
        <dbReference type="SAM" id="MobiDB-lite"/>
    </source>
</evidence>
<dbReference type="EMBL" id="JBHMCR010000009">
    <property type="protein sequence ID" value="MFB9522031.1"/>
    <property type="molecule type" value="Genomic_DNA"/>
</dbReference>
<keyword evidence="3" id="KW-0337">GPI-anchor biosynthesis</keyword>
<feature type="compositionally biased region" description="Low complexity" evidence="10">
    <location>
        <begin position="9"/>
        <end position="20"/>
    </location>
</feature>
<dbReference type="PANTHER" id="PTHR12468:SF2">
    <property type="entry name" value="GPI MANNOSYLTRANSFERASE 2"/>
    <property type="match status" value="1"/>
</dbReference>
<dbReference type="Proteomes" id="UP001589718">
    <property type="component" value="Unassembled WGS sequence"/>
</dbReference>
<evidence type="ECO:0000256" key="1">
    <source>
        <dbReference type="ARBA" id="ARBA00004477"/>
    </source>
</evidence>
<feature type="transmembrane region" description="Helical" evidence="11">
    <location>
        <begin position="149"/>
        <end position="169"/>
    </location>
</feature>
<sequence length="474" mass="52005">MTVAPPPRRTAQQPAVPAQRKPADPGAGFGAGLRKRLPRQPLRPLSRLDGTDRDVLWLYLCARIGLWITSYAVAWVFPGDSEAKDAPSALSQWARWDWTHFLHIAQEGYFPEGTGPGEGPGSEGWDNREAFFPGFPLVLRAVHVVVPDWTLAGLLISFVAGVVAVLALVRIARLGMPGERTALASEQRSTGREGAAPGPGHGSAAHRRAALVPERRSSPRGGTASVVGQRSALFLLLSPCAVFLAAGYTEALFLAFALPAWLAAQKQRWLLAGVLTALATTVRISGLFLAAAIGVHFLITAWRAREARAWRPLPWTLLPAVPALLYSGYLFHRTGDWMAWKNAQARGWYRTFHPPWEAWNTTWHAAFDGTYGTGYAFMWQAEMVALLAGLALLVVLVALRRWPEAVYIGLSLWALATSFWLTSVPRATLLWWPLWTLLAAWSVRRPRVKAAYVALAAPLMVVFAVSYLSGRWTG</sequence>
<evidence type="ECO:0000256" key="11">
    <source>
        <dbReference type="SAM" id="Phobius"/>
    </source>
</evidence>
<feature type="region of interest" description="Disordered" evidence="10">
    <location>
        <begin position="1"/>
        <end position="34"/>
    </location>
</feature>
<keyword evidence="7" id="KW-0256">Endoplasmic reticulum</keyword>
<keyword evidence="5" id="KW-0808">Transferase</keyword>
<keyword evidence="9 11" id="KW-0472">Membrane</keyword>
<evidence type="ECO:0000256" key="7">
    <source>
        <dbReference type="ARBA" id="ARBA00022824"/>
    </source>
</evidence>
<organism evidence="12 13">
    <name type="scientific">Streptomyces cremeus</name>
    <dbReference type="NCBI Taxonomy" id="66881"/>
    <lineage>
        <taxon>Bacteria</taxon>
        <taxon>Bacillati</taxon>
        <taxon>Actinomycetota</taxon>
        <taxon>Actinomycetes</taxon>
        <taxon>Kitasatosporales</taxon>
        <taxon>Streptomycetaceae</taxon>
        <taxon>Streptomyces</taxon>
    </lineage>
</organism>
<evidence type="ECO:0000313" key="12">
    <source>
        <dbReference type="EMBL" id="MFB9522031.1"/>
    </source>
</evidence>
<evidence type="ECO:0000256" key="6">
    <source>
        <dbReference type="ARBA" id="ARBA00022692"/>
    </source>
</evidence>
<evidence type="ECO:0008006" key="14">
    <source>
        <dbReference type="Google" id="ProtNLM"/>
    </source>
</evidence>
<feature type="transmembrane region" description="Helical" evidence="11">
    <location>
        <begin position="450"/>
        <end position="469"/>
    </location>
</feature>
<feature type="transmembrane region" description="Helical" evidence="11">
    <location>
        <begin position="56"/>
        <end position="77"/>
    </location>
</feature>
<comment type="pathway">
    <text evidence="2">Glycolipid biosynthesis; glycosylphosphatidylinositol-anchor biosynthesis.</text>
</comment>
<comment type="caution">
    <text evidence="12">The sequence shown here is derived from an EMBL/GenBank/DDBJ whole genome shotgun (WGS) entry which is preliminary data.</text>
</comment>
<evidence type="ECO:0000256" key="9">
    <source>
        <dbReference type="ARBA" id="ARBA00023136"/>
    </source>
</evidence>
<reference evidence="12 13" key="1">
    <citation type="submission" date="2024-09" db="EMBL/GenBank/DDBJ databases">
        <authorList>
            <person name="Sun Q."/>
            <person name="Mori K."/>
        </authorList>
    </citation>
    <scope>NUCLEOTIDE SEQUENCE [LARGE SCALE GENOMIC DNA]</scope>
    <source>
        <strain evidence="12 13">JCM 4362</strain>
    </source>
</reference>